<protein>
    <submittedName>
        <fullName evidence="1">Uncharacterized protein</fullName>
    </submittedName>
</protein>
<dbReference type="AlphaFoldDB" id="A0A1G6B4A0"/>
<reference evidence="1 2" key="1">
    <citation type="submission" date="2016-10" db="EMBL/GenBank/DDBJ databases">
        <authorList>
            <person name="de Groot N.N."/>
        </authorList>
    </citation>
    <scope>NUCLEOTIDE SEQUENCE [LARGE SCALE GENOMIC DNA]</scope>
    <source>
        <strain evidence="1 2">A-4</strain>
    </source>
</reference>
<dbReference type="Proteomes" id="UP000182508">
    <property type="component" value="Unassembled WGS sequence"/>
</dbReference>
<keyword evidence="2" id="KW-1185">Reference proteome</keyword>
<evidence type="ECO:0000313" key="2">
    <source>
        <dbReference type="Proteomes" id="UP000182508"/>
    </source>
</evidence>
<dbReference type="SUPFAM" id="SSF69304">
    <property type="entry name" value="Tricorn protease N-terminal domain"/>
    <property type="match status" value="1"/>
</dbReference>
<gene>
    <name evidence="1" type="ORF">SAMN02910293_00771</name>
</gene>
<sequence length="287" mass="32387">MSKGWVGPQSFPTGIVTIDFKTGKVTTTDTDNYADGGSAATKKYFYTWTTFTDSAVLTQFDKQGNEIQSKTYKGLFMLSPGFSDSDGILQLTVTRDAGNETYIDNYVTIDESDLSIISEEPLHTSDGEQYRFVESVTLEGILYTANVDIRDNTTKESTPTGQLFVKNTKTGENEFLPLPEQFPMRMTYCNDLIFIEHSYDMLGYSCFTIFNPKNKEMKLINLTDLGLTNGSASPSIDFFTFDKTGHLLFTVQNKLVSFDIESQTIVDTYNFAKDNPDEYPYYIWTVS</sequence>
<accession>A0A1G6B4A0</accession>
<dbReference type="EMBL" id="FMXP01000009">
    <property type="protein sequence ID" value="SDB15457.1"/>
    <property type="molecule type" value="Genomic_DNA"/>
</dbReference>
<name>A0A1G6B4A0_9STRE</name>
<dbReference type="RefSeq" id="WP_074485620.1">
    <property type="nucleotide sequence ID" value="NZ_FMXP01000009.1"/>
</dbReference>
<organism evidence="1 2">
    <name type="scientific">Streptococcus henryi</name>
    <dbReference type="NCBI Taxonomy" id="439219"/>
    <lineage>
        <taxon>Bacteria</taxon>
        <taxon>Bacillati</taxon>
        <taxon>Bacillota</taxon>
        <taxon>Bacilli</taxon>
        <taxon>Lactobacillales</taxon>
        <taxon>Streptococcaceae</taxon>
        <taxon>Streptococcus</taxon>
    </lineage>
</organism>
<evidence type="ECO:0000313" key="1">
    <source>
        <dbReference type="EMBL" id="SDB15457.1"/>
    </source>
</evidence>
<proteinExistence type="predicted"/>
<dbReference type="STRING" id="439219.SAMN02910293_00771"/>